<dbReference type="InterPro" id="IPR036259">
    <property type="entry name" value="MFS_trans_sf"/>
</dbReference>
<dbReference type="OrthoDB" id="2241241at2759"/>
<comment type="subcellular location">
    <subcellularLocation>
        <location evidence="1">Endomembrane system</location>
        <topology evidence="1">Multi-pass membrane protein</topology>
    </subcellularLocation>
</comment>
<dbReference type="GO" id="GO:0005768">
    <property type="term" value="C:endosome"/>
    <property type="evidence" value="ECO:0007669"/>
    <property type="project" value="TreeGrafter"/>
</dbReference>
<comment type="similarity">
    <text evidence="2">Belongs to the major facilitator superfamily.</text>
</comment>
<dbReference type="PANTHER" id="PTHR23501:SF92">
    <property type="entry name" value="GLUTATHIONE EXCHANGER 1-RELATED"/>
    <property type="match status" value="1"/>
</dbReference>
<feature type="transmembrane region" description="Helical" evidence="9">
    <location>
        <begin position="589"/>
        <end position="611"/>
    </location>
</feature>
<dbReference type="RefSeq" id="XP_025342841.1">
    <property type="nucleotide sequence ID" value="XM_025488179.1"/>
</dbReference>
<dbReference type="SUPFAM" id="SSF103473">
    <property type="entry name" value="MFS general substrate transporter"/>
    <property type="match status" value="1"/>
</dbReference>
<dbReference type="GO" id="GO:0005774">
    <property type="term" value="C:vacuolar membrane"/>
    <property type="evidence" value="ECO:0007669"/>
    <property type="project" value="TreeGrafter"/>
</dbReference>
<feature type="transmembrane region" description="Helical" evidence="9">
    <location>
        <begin position="99"/>
        <end position="120"/>
    </location>
</feature>
<dbReference type="InterPro" id="IPR011701">
    <property type="entry name" value="MFS"/>
</dbReference>
<evidence type="ECO:0008006" key="12">
    <source>
        <dbReference type="Google" id="ProtNLM"/>
    </source>
</evidence>
<dbReference type="VEuPathDB" id="FungiDB:CXQ85_004565"/>
<keyword evidence="3" id="KW-0813">Transport</keyword>
<evidence type="ECO:0000313" key="11">
    <source>
        <dbReference type="Proteomes" id="UP000244309"/>
    </source>
</evidence>
<dbReference type="Pfam" id="PF07690">
    <property type="entry name" value="MFS_1"/>
    <property type="match status" value="1"/>
</dbReference>
<evidence type="ECO:0000256" key="8">
    <source>
        <dbReference type="SAM" id="MobiDB-lite"/>
    </source>
</evidence>
<feature type="transmembrane region" description="Helical" evidence="9">
    <location>
        <begin position="132"/>
        <end position="150"/>
    </location>
</feature>
<feature type="transmembrane region" description="Helical" evidence="9">
    <location>
        <begin position="218"/>
        <end position="243"/>
    </location>
</feature>
<feature type="region of interest" description="Disordered" evidence="8">
    <location>
        <begin position="1"/>
        <end position="39"/>
    </location>
</feature>
<feature type="transmembrane region" description="Helical" evidence="9">
    <location>
        <begin position="478"/>
        <end position="497"/>
    </location>
</feature>
<dbReference type="GO" id="GO:0005886">
    <property type="term" value="C:plasma membrane"/>
    <property type="evidence" value="ECO:0007669"/>
    <property type="project" value="TreeGrafter"/>
</dbReference>
<evidence type="ECO:0000256" key="3">
    <source>
        <dbReference type="ARBA" id="ARBA00022448"/>
    </source>
</evidence>
<keyword evidence="4 9" id="KW-0812">Transmembrane</keyword>
<comment type="caution">
    <text evidence="10">The sequence shown here is derived from an EMBL/GenBank/DDBJ whole genome shotgun (WGS) entry which is preliminary data.</text>
</comment>
<evidence type="ECO:0000256" key="5">
    <source>
        <dbReference type="ARBA" id="ARBA00022989"/>
    </source>
</evidence>
<feature type="transmembrane region" description="Helical" evidence="9">
    <location>
        <begin position="378"/>
        <end position="400"/>
    </location>
</feature>
<dbReference type="Proteomes" id="UP000244309">
    <property type="component" value="Unassembled WGS sequence"/>
</dbReference>
<feature type="transmembrane region" description="Helical" evidence="9">
    <location>
        <begin position="509"/>
        <end position="536"/>
    </location>
</feature>
<reference evidence="10 11" key="1">
    <citation type="submission" date="2017-12" db="EMBL/GenBank/DDBJ databases">
        <title>Genome Sequence of a Multidrug-Resistant Candida haemulonii Isolate from a Patient with Chronic Leg Ulcers in Israel.</title>
        <authorList>
            <person name="Chow N.A."/>
            <person name="Gade L."/>
            <person name="Batra D."/>
            <person name="Rowe L.A."/>
            <person name="Ben-Ami R."/>
            <person name="Loparev V.N."/>
            <person name="Litvintseva A.P."/>
        </authorList>
    </citation>
    <scope>NUCLEOTIDE SEQUENCE [LARGE SCALE GENOMIC DNA]</scope>
    <source>
        <strain evidence="10 11">B11899</strain>
    </source>
</reference>
<keyword evidence="5 9" id="KW-1133">Transmembrane helix</keyword>
<feature type="compositionally biased region" description="Basic and acidic residues" evidence="8">
    <location>
        <begin position="10"/>
        <end position="30"/>
    </location>
</feature>
<evidence type="ECO:0000256" key="7">
    <source>
        <dbReference type="ARBA" id="ARBA00023136"/>
    </source>
</evidence>
<organism evidence="10 11">
    <name type="scientific">Candidozyma haemuli</name>
    <dbReference type="NCBI Taxonomy" id="45357"/>
    <lineage>
        <taxon>Eukaryota</taxon>
        <taxon>Fungi</taxon>
        <taxon>Dikarya</taxon>
        <taxon>Ascomycota</taxon>
        <taxon>Saccharomycotina</taxon>
        <taxon>Pichiomycetes</taxon>
        <taxon>Metschnikowiaceae</taxon>
        <taxon>Candidozyma</taxon>
    </lineage>
</organism>
<feature type="transmembrane region" description="Helical" evidence="9">
    <location>
        <begin position="61"/>
        <end position="79"/>
    </location>
</feature>
<keyword evidence="11" id="KW-1185">Reference proteome</keyword>
<evidence type="ECO:0000256" key="4">
    <source>
        <dbReference type="ARBA" id="ARBA00022692"/>
    </source>
</evidence>
<dbReference type="Gene3D" id="1.20.1250.20">
    <property type="entry name" value="MFS general substrate transporter like domains"/>
    <property type="match status" value="1"/>
</dbReference>
<evidence type="ECO:0000256" key="6">
    <source>
        <dbReference type="ARBA" id="ARBA00023065"/>
    </source>
</evidence>
<evidence type="ECO:0000256" key="2">
    <source>
        <dbReference type="ARBA" id="ARBA00008335"/>
    </source>
</evidence>
<feature type="transmembrane region" description="Helical" evidence="9">
    <location>
        <begin position="186"/>
        <end position="206"/>
    </location>
</feature>
<dbReference type="AlphaFoldDB" id="A0A2V1AYI6"/>
<feature type="transmembrane region" description="Helical" evidence="9">
    <location>
        <begin position="307"/>
        <end position="329"/>
    </location>
</feature>
<feature type="transmembrane region" description="Helical" evidence="9">
    <location>
        <begin position="444"/>
        <end position="463"/>
    </location>
</feature>
<dbReference type="GO" id="GO:0015343">
    <property type="term" value="F:siderophore-iron transmembrane transporter activity"/>
    <property type="evidence" value="ECO:0007669"/>
    <property type="project" value="TreeGrafter"/>
</dbReference>
<evidence type="ECO:0000256" key="1">
    <source>
        <dbReference type="ARBA" id="ARBA00004127"/>
    </source>
</evidence>
<feature type="transmembrane region" description="Helical" evidence="9">
    <location>
        <begin position="341"/>
        <end position="358"/>
    </location>
</feature>
<evidence type="ECO:0000256" key="9">
    <source>
        <dbReference type="SAM" id="Phobius"/>
    </source>
</evidence>
<gene>
    <name evidence="10" type="ORF">CXQ85_004565</name>
</gene>
<dbReference type="GeneID" id="37009895"/>
<keyword evidence="6" id="KW-0406">Ion transport</keyword>
<dbReference type="FunFam" id="1.20.1250.20:FF:000197">
    <property type="entry name" value="Siderophore iron transporter 1"/>
    <property type="match status" value="1"/>
</dbReference>
<dbReference type="PANTHER" id="PTHR23501">
    <property type="entry name" value="MAJOR FACILITATOR SUPERFAMILY"/>
    <property type="match status" value="1"/>
</dbReference>
<dbReference type="STRING" id="45357.A0A2V1AYI6"/>
<feature type="transmembrane region" description="Helical" evidence="9">
    <location>
        <begin position="156"/>
        <end position="174"/>
    </location>
</feature>
<keyword evidence="7 9" id="KW-0472">Membrane</keyword>
<proteinExistence type="inferred from homology"/>
<feature type="transmembrane region" description="Helical" evidence="9">
    <location>
        <begin position="420"/>
        <end position="437"/>
    </location>
</feature>
<sequence length="664" mass="73344">MASKWNQHVPDQDLKKETGRDSNELTRHETVSSSDSGDSRVLGKSFGIRKQELMMAQLDSVPLKFFHFFGIFIGMYVSLMEAKSTNVFVGYATSEYKQHSLMSTIQLIRSVVAASSLPAFARLSDIFGRFELFCFGLVLRIVGLVVMSQATSIDKYAGGIVLYGAGFAGARILFQISAQDASTLRTRLLAIAVLSLPVVITTWSSGEVVKSLLDRYHWSFGIGLWAFTFPLSCVPFLCSFLYLKWKVHKLPEWKKLCEEERDSQVEMKEAREAHKNTIENGGSKVKANLVLAWEYTKFRTVQTFWQVDIVACFFIIAIFGLILVPLTLAGGAHTTWQKASTIVPLVLGFCLIPLFVLWETKWARIPLIPFPLLKDRGVWAGFGIGVMNTFASGIPGAYAYAVLLVGMNASEVVATRTPQLSGFVSAIVLPILGLVIVKVKRTKGFILFGVCVLFVAMGLFVHFRGDNDGVSGKYFRDGLAVAFAIDGFGSGFFMRPVGVSIQSCTNYEYMATVTALFAAIYNIGGACANCVSGAIWTQRMYPTIVSKMKELGVDPALAKPAYQAPYKFIKKHEWGTPARRAVVLAYAELQRQLCIVAICLIVPLLIFTLLLRDHKLDAVQSLEDIEDVEKGAAGAERKKGTVIYTNDDDPIFNLCKKLVGRGQK</sequence>
<protein>
    <recommendedName>
        <fullName evidence="12">Major facilitator superfamily (MFS) profile domain-containing protein</fullName>
    </recommendedName>
</protein>
<dbReference type="EMBL" id="PKFO01000006">
    <property type="protein sequence ID" value="PVH21901.1"/>
    <property type="molecule type" value="Genomic_DNA"/>
</dbReference>
<evidence type="ECO:0000313" key="10">
    <source>
        <dbReference type="EMBL" id="PVH21901.1"/>
    </source>
</evidence>
<name>A0A2V1AYI6_9ASCO</name>
<accession>A0A2V1AYI6</accession>